<reference evidence="2" key="1">
    <citation type="submission" date="2023-07" db="EMBL/GenBank/DDBJ databases">
        <title>Black Yeasts Isolated from many extreme environments.</title>
        <authorList>
            <person name="Coleine C."/>
            <person name="Stajich J.E."/>
            <person name="Selbmann L."/>
        </authorList>
    </citation>
    <scope>NUCLEOTIDE SEQUENCE</scope>
    <source>
        <strain evidence="2">CCFEE 5485</strain>
    </source>
</reference>
<dbReference type="AlphaFoldDB" id="A0AAE0WMH6"/>
<dbReference type="InterPro" id="IPR051870">
    <property type="entry name" value="Elongin-A_domain"/>
</dbReference>
<evidence type="ECO:0000256" key="1">
    <source>
        <dbReference type="SAM" id="MobiDB-lite"/>
    </source>
</evidence>
<proteinExistence type="predicted"/>
<feature type="region of interest" description="Disordered" evidence="1">
    <location>
        <begin position="267"/>
        <end position="294"/>
    </location>
</feature>
<keyword evidence="3" id="KW-1185">Reference proteome</keyword>
<evidence type="ECO:0000313" key="2">
    <source>
        <dbReference type="EMBL" id="KAK3674447.1"/>
    </source>
</evidence>
<feature type="region of interest" description="Disordered" evidence="1">
    <location>
        <begin position="385"/>
        <end position="415"/>
    </location>
</feature>
<organism evidence="2 3">
    <name type="scientific">Recurvomyces mirabilis</name>
    <dbReference type="NCBI Taxonomy" id="574656"/>
    <lineage>
        <taxon>Eukaryota</taxon>
        <taxon>Fungi</taxon>
        <taxon>Dikarya</taxon>
        <taxon>Ascomycota</taxon>
        <taxon>Pezizomycotina</taxon>
        <taxon>Dothideomycetes</taxon>
        <taxon>Dothideomycetidae</taxon>
        <taxon>Mycosphaerellales</taxon>
        <taxon>Teratosphaeriaceae</taxon>
        <taxon>Recurvomyces</taxon>
    </lineage>
</organism>
<evidence type="ECO:0008006" key="4">
    <source>
        <dbReference type="Google" id="ProtNLM"/>
    </source>
</evidence>
<dbReference type="PANTHER" id="PTHR15141:SF76">
    <property type="entry name" value="TRANSCRIPTION ELONGATION FACTOR B POLYPEPTIDE 3"/>
    <property type="match status" value="1"/>
</dbReference>
<gene>
    <name evidence="2" type="ORF">LTR78_005533</name>
</gene>
<evidence type="ECO:0000313" key="3">
    <source>
        <dbReference type="Proteomes" id="UP001274830"/>
    </source>
</evidence>
<dbReference type="Gene3D" id="6.10.250.3180">
    <property type="match status" value="1"/>
</dbReference>
<dbReference type="EMBL" id="JAUTXT010000019">
    <property type="protein sequence ID" value="KAK3674447.1"/>
    <property type="molecule type" value="Genomic_DNA"/>
</dbReference>
<dbReference type="Pfam" id="PF06881">
    <property type="entry name" value="Elongin_A"/>
    <property type="match status" value="1"/>
</dbReference>
<accession>A0AAE0WMH6</accession>
<dbReference type="Proteomes" id="UP001274830">
    <property type="component" value="Unassembled WGS sequence"/>
</dbReference>
<protein>
    <recommendedName>
        <fullName evidence="4">Elongin-A</fullName>
    </recommendedName>
</protein>
<dbReference type="GO" id="GO:0006368">
    <property type="term" value="P:transcription elongation by RNA polymerase II"/>
    <property type="evidence" value="ECO:0007669"/>
    <property type="project" value="InterPro"/>
</dbReference>
<dbReference type="PANTHER" id="PTHR15141">
    <property type="entry name" value="TRANSCRIPTION ELONGATION FACTOR B POLYPEPTIDE 3"/>
    <property type="match status" value="1"/>
</dbReference>
<feature type="region of interest" description="Disordered" evidence="1">
    <location>
        <begin position="349"/>
        <end position="373"/>
    </location>
</feature>
<dbReference type="InterPro" id="IPR010684">
    <property type="entry name" value="RNA_pol_II_trans_fac_SIII_A"/>
</dbReference>
<sequence>MRAPKLATQRHSTVTMPAPSLQAVALRATMRNITNIYDIADMRYDLIKPALKKIKNPQQLREIETNSPAIADQTEELWRAFIARDIPGWKEKIFEPVNPRSWWKVHAKLMRAEKRTQEQQEKALELALGGLKQEREERKVSILEKVVPEDRKRTTKAPALRNAKSGNQVLAALRAQGRTEARHRRMDLGHLSRGAVAKISALPSAKEQIGSAPRWMVRDLMKPVLMAPPAPLFGKKTPVTAMVSRGGPSRQEIALRKAEQEAKLKRLTQARPQQQQQQGRAMVGTTVSPPPAAKSGEAMAEREARLKGLTHARPPQQGRAMVGMTVSPPPAAKSGEAMVEREARLKALTQGKARPAQVVEARPTPKSASPPVREHVVAKAIEIASPDPKPSPVLEATRKRLAPSPMMPLKRRKIM</sequence>
<name>A0AAE0WMH6_9PEZI</name>
<comment type="caution">
    <text evidence="2">The sequence shown here is derived from an EMBL/GenBank/DDBJ whole genome shotgun (WGS) entry which is preliminary data.</text>
</comment>
<dbReference type="GO" id="GO:0070449">
    <property type="term" value="C:elongin complex"/>
    <property type="evidence" value="ECO:0007669"/>
    <property type="project" value="InterPro"/>
</dbReference>